<dbReference type="PANTHER" id="PTHR28259">
    <property type="entry name" value="FLUORIDE EXPORT PROTEIN 1-RELATED"/>
    <property type="match status" value="1"/>
</dbReference>
<evidence type="ECO:0000256" key="7">
    <source>
        <dbReference type="ARBA" id="ARBA00035120"/>
    </source>
</evidence>
<comment type="similarity">
    <text evidence="7 10">Belongs to the fluoride channel Fluc/FEX (TC 1.A.43) family.</text>
</comment>
<comment type="function">
    <text evidence="9 10">Fluoride-specific ion channel. Important for reducing fluoride concentration in the cell, thus reducing its toxicity.</text>
</comment>
<keyword evidence="10" id="KW-0479">Metal-binding</keyword>
<evidence type="ECO:0000256" key="3">
    <source>
        <dbReference type="ARBA" id="ARBA00022692"/>
    </source>
</evidence>
<evidence type="ECO:0000256" key="10">
    <source>
        <dbReference type="HAMAP-Rule" id="MF_00454"/>
    </source>
</evidence>
<dbReference type="Proteomes" id="UP000321723">
    <property type="component" value="Unassembled WGS sequence"/>
</dbReference>
<gene>
    <name evidence="10" type="primary">fluC</name>
    <name evidence="10" type="synonym">crcB</name>
    <name evidence="11" type="ORF">CHO01_11370</name>
    <name evidence="12" type="ORF">HNR08_002252</name>
</gene>
<comment type="activity regulation">
    <text evidence="10">Na(+) is not transported, but it plays an essential structural role and its presence is essential for fluoride channel function.</text>
</comment>
<accession>A0A511F9S7</accession>
<keyword evidence="13" id="KW-1185">Reference proteome</keyword>
<dbReference type="EMBL" id="BJVQ01000009">
    <property type="protein sequence ID" value="GEL46021.1"/>
    <property type="molecule type" value="Genomic_DNA"/>
</dbReference>
<evidence type="ECO:0000256" key="4">
    <source>
        <dbReference type="ARBA" id="ARBA00022989"/>
    </source>
</evidence>
<proteinExistence type="inferred from homology"/>
<reference evidence="12 14" key="2">
    <citation type="submission" date="2020-08" db="EMBL/GenBank/DDBJ databases">
        <title>Sequencing the genomes of 1000 actinobacteria strains.</title>
        <authorList>
            <person name="Klenk H.-P."/>
        </authorList>
    </citation>
    <scope>NUCLEOTIDE SEQUENCE [LARGE SCALE GENOMIC DNA]</scope>
    <source>
        <strain evidence="12 14">DSM 9581</strain>
    </source>
</reference>
<feature type="binding site" evidence="10">
    <location>
        <position position="74"/>
    </location>
    <ligand>
        <name>Na(+)</name>
        <dbReference type="ChEBI" id="CHEBI:29101"/>
        <note>structural</note>
    </ligand>
</feature>
<evidence type="ECO:0000256" key="8">
    <source>
        <dbReference type="ARBA" id="ARBA00035585"/>
    </source>
</evidence>
<dbReference type="Proteomes" id="UP000564629">
    <property type="component" value="Unassembled WGS sequence"/>
</dbReference>
<comment type="catalytic activity">
    <reaction evidence="8">
        <text>fluoride(in) = fluoride(out)</text>
        <dbReference type="Rhea" id="RHEA:76159"/>
        <dbReference type="ChEBI" id="CHEBI:17051"/>
    </reaction>
    <physiologicalReaction direction="left-to-right" evidence="8">
        <dbReference type="Rhea" id="RHEA:76160"/>
    </physiologicalReaction>
</comment>
<evidence type="ECO:0000313" key="14">
    <source>
        <dbReference type="Proteomes" id="UP000564629"/>
    </source>
</evidence>
<comment type="subcellular location">
    <subcellularLocation>
        <location evidence="1 10">Cell membrane</location>
        <topology evidence="1 10">Multi-pass membrane protein</topology>
    </subcellularLocation>
</comment>
<evidence type="ECO:0000256" key="2">
    <source>
        <dbReference type="ARBA" id="ARBA00022475"/>
    </source>
</evidence>
<keyword evidence="10" id="KW-0915">Sodium</keyword>
<evidence type="ECO:0000256" key="1">
    <source>
        <dbReference type="ARBA" id="ARBA00004651"/>
    </source>
</evidence>
<keyword evidence="10" id="KW-0813">Transport</keyword>
<keyword evidence="5 10" id="KW-0472">Membrane</keyword>
<feature type="binding site" evidence="10">
    <location>
        <position position="77"/>
    </location>
    <ligand>
        <name>Na(+)</name>
        <dbReference type="ChEBI" id="CHEBI:29101"/>
        <note>structural</note>
    </ligand>
</feature>
<reference evidence="11 13" key="1">
    <citation type="submission" date="2019-07" db="EMBL/GenBank/DDBJ databases">
        <title>Whole genome shotgun sequence of Cellulomonas hominis NBRC 16055.</title>
        <authorList>
            <person name="Hosoyama A."/>
            <person name="Uohara A."/>
            <person name="Ohji S."/>
            <person name="Ichikawa N."/>
        </authorList>
    </citation>
    <scope>NUCLEOTIDE SEQUENCE [LARGE SCALE GENOMIC DNA]</scope>
    <source>
        <strain evidence="11 13">NBRC 16055</strain>
    </source>
</reference>
<dbReference type="EMBL" id="JACHDN010000001">
    <property type="protein sequence ID" value="MBB5473516.1"/>
    <property type="molecule type" value="Genomic_DNA"/>
</dbReference>
<keyword evidence="10" id="KW-0406">Ion transport</keyword>
<dbReference type="GO" id="GO:0005886">
    <property type="term" value="C:plasma membrane"/>
    <property type="evidence" value="ECO:0007669"/>
    <property type="project" value="UniProtKB-SubCell"/>
</dbReference>
<dbReference type="RefSeq" id="WP_146834881.1">
    <property type="nucleotide sequence ID" value="NZ_BJVQ01000009.1"/>
</dbReference>
<dbReference type="GO" id="GO:0140114">
    <property type="term" value="P:cellular detoxification of fluoride"/>
    <property type="evidence" value="ECO:0007669"/>
    <property type="project" value="UniProtKB-UniRule"/>
</dbReference>
<dbReference type="PANTHER" id="PTHR28259:SF1">
    <property type="entry name" value="FLUORIDE EXPORT PROTEIN 1-RELATED"/>
    <property type="match status" value="1"/>
</dbReference>
<protein>
    <recommendedName>
        <fullName evidence="10">Fluoride-specific ion channel FluC</fullName>
    </recommendedName>
</protein>
<dbReference type="GO" id="GO:0046872">
    <property type="term" value="F:metal ion binding"/>
    <property type="evidence" value="ECO:0007669"/>
    <property type="project" value="UniProtKB-KW"/>
</dbReference>
<organism evidence="11 13">
    <name type="scientific">Cellulomonas hominis</name>
    <dbReference type="NCBI Taxonomy" id="156981"/>
    <lineage>
        <taxon>Bacteria</taxon>
        <taxon>Bacillati</taxon>
        <taxon>Actinomycetota</taxon>
        <taxon>Actinomycetes</taxon>
        <taxon>Micrococcales</taxon>
        <taxon>Cellulomonadaceae</taxon>
        <taxon>Cellulomonas</taxon>
    </lineage>
</organism>
<feature type="transmembrane region" description="Helical" evidence="10">
    <location>
        <begin position="99"/>
        <end position="124"/>
    </location>
</feature>
<comment type="caution">
    <text evidence="11">The sequence shown here is derived from an EMBL/GenBank/DDBJ whole genome shotgun (WGS) entry which is preliminary data.</text>
</comment>
<evidence type="ECO:0000313" key="11">
    <source>
        <dbReference type="EMBL" id="GEL46021.1"/>
    </source>
</evidence>
<evidence type="ECO:0000313" key="12">
    <source>
        <dbReference type="EMBL" id="MBB5473516.1"/>
    </source>
</evidence>
<evidence type="ECO:0000256" key="9">
    <source>
        <dbReference type="ARBA" id="ARBA00049940"/>
    </source>
</evidence>
<dbReference type="OrthoDB" id="5148600at2"/>
<dbReference type="NCBIfam" id="TIGR00494">
    <property type="entry name" value="crcB"/>
    <property type="match status" value="1"/>
</dbReference>
<dbReference type="GO" id="GO:0062054">
    <property type="term" value="F:fluoride channel activity"/>
    <property type="evidence" value="ECO:0007669"/>
    <property type="project" value="UniProtKB-UniRule"/>
</dbReference>
<evidence type="ECO:0000256" key="6">
    <source>
        <dbReference type="ARBA" id="ARBA00023303"/>
    </source>
</evidence>
<keyword evidence="4 10" id="KW-1133">Transmembrane helix</keyword>
<feature type="transmembrane region" description="Helical" evidence="10">
    <location>
        <begin position="31"/>
        <end position="54"/>
    </location>
</feature>
<keyword evidence="6 10" id="KW-0407">Ion channel</keyword>
<dbReference type="Pfam" id="PF02537">
    <property type="entry name" value="CRCB"/>
    <property type="match status" value="1"/>
</dbReference>
<evidence type="ECO:0000256" key="5">
    <source>
        <dbReference type="ARBA" id="ARBA00023136"/>
    </source>
</evidence>
<name>A0A511F9S7_9CELL</name>
<dbReference type="AlphaFoldDB" id="A0A511F9S7"/>
<feature type="transmembrane region" description="Helical" evidence="10">
    <location>
        <begin position="66"/>
        <end position="87"/>
    </location>
</feature>
<keyword evidence="2 10" id="KW-1003">Cell membrane</keyword>
<dbReference type="HAMAP" id="MF_00454">
    <property type="entry name" value="FluC"/>
    <property type="match status" value="1"/>
</dbReference>
<dbReference type="InterPro" id="IPR003691">
    <property type="entry name" value="FluC"/>
</dbReference>
<sequence>MSAALLVALAGGVGAATRFWVDGTIRARGRTVLPVATIAVNVSGSFVIGLVAGAHLYLDLPATWQLLLATGFCGGYTTFSAAAVETVRLAQAGERGRALLSVLGTMLLTLAAVAAGTGLMALLAR</sequence>
<evidence type="ECO:0000313" key="13">
    <source>
        <dbReference type="Proteomes" id="UP000321723"/>
    </source>
</evidence>
<keyword evidence="3 10" id="KW-0812">Transmembrane</keyword>